<feature type="non-terminal residue" evidence="1">
    <location>
        <position position="1"/>
    </location>
</feature>
<sequence>RKWLYDYYQQHPLAYMDQARDAFTRMDQTSILIASVGQ</sequence>
<proteinExistence type="predicted"/>
<dbReference type="EMBL" id="KI691169">
    <property type="protein sequence ID" value="ETM53876.1"/>
    <property type="molecule type" value="Genomic_DNA"/>
</dbReference>
<dbReference type="Proteomes" id="UP000054423">
    <property type="component" value="Unassembled WGS sequence"/>
</dbReference>
<organism evidence="1">
    <name type="scientific">Phytophthora nicotianae</name>
    <name type="common">Potato buckeye rot agent</name>
    <name type="synonym">Phytophthora parasitica</name>
    <dbReference type="NCBI Taxonomy" id="4792"/>
    <lineage>
        <taxon>Eukaryota</taxon>
        <taxon>Sar</taxon>
        <taxon>Stramenopiles</taxon>
        <taxon>Oomycota</taxon>
        <taxon>Peronosporomycetes</taxon>
        <taxon>Peronosporales</taxon>
        <taxon>Peronosporaceae</taxon>
        <taxon>Phytophthora</taxon>
    </lineage>
</organism>
<evidence type="ECO:0000313" key="1">
    <source>
        <dbReference type="EMBL" id="ETM00694.1"/>
    </source>
</evidence>
<dbReference type="OrthoDB" id="89044at2759"/>
<name>W2LT85_PHYNI</name>
<gene>
    <name evidence="2" type="ORF">L914_02691</name>
    <name evidence="1" type="ORF">L917_02609</name>
</gene>
<accession>W2LT85</accession>
<reference evidence="2" key="2">
    <citation type="submission" date="2013-11" db="EMBL/GenBank/DDBJ databases">
        <title>The Genome Sequence of Phytophthora parasitica IAC_01/95.</title>
        <authorList>
            <consortium name="The Broad Institute Genomics Platform"/>
            <person name="Russ C."/>
            <person name="Tyler B."/>
            <person name="Panabieres F."/>
            <person name="Shan W."/>
            <person name="Tripathy S."/>
            <person name="Grunwald N."/>
            <person name="Machado M."/>
            <person name="Johnson C.S."/>
            <person name="Arredondo F."/>
            <person name="Hong C."/>
            <person name="Coffey M."/>
            <person name="Young S.K."/>
            <person name="Zeng Q."/>
            <person name="Gargeya S."/>
            <person name="Fitzgerald M."/>
            <person name="Abouelleil A."/>
            <person name="Alvarado L."/>
            <person name="Chapman S.B."/>
            <person name="Gainer-Dewar J."/>
            <person name="Goldberg J."/>
            <person name="Griggs A."/>
            <person name="Gujja S."/>
            <person name="Hansen M."/>
            <person name="Howarth C."/>
            <person name="Imamovic A."/>
            <person name="Ireland A."/>
            <person name="Larimer J."/>
            <person name="McCowan C."/>
            <person name="Murphy C."/>
            <person name="Pearson M."/>
            <person name="Poon T.W."/>
            <person name="Priest M."/>
            <person name="Roberts A."/>
            <person name="Saif S."/>
            <person name="Shea T."/>
            <person name="Sykes S."/>
            <person name="Wortman J."/>
            <person name="Nusbaum C."/>
            <person name="Birren B."/>
        </authorList>
    </citation>
    <scope>NUCLEOTIDE SEQUENCE [LARGE SCALE GENOMIC DNA]</scope>
    <source>
        <strain evidence="2">IAC_01/95</strain>
    </source>
</reference>
<reference evidence="1" key="1">
    <citation type="submission" date="2013-11" db="EMBL/GenBank/DDBJ databases">
        <title>The Genome Sequence of Phytophthora parasitica CHvinca01.</title>
        <authorList>
            <consortium name="The Broad Institute Genomics Platform"/>
            <person name="Russ C."/>
            <person name="Tyler B."/>
            <person name="Panabieres F."/>
            <person name="Shan W."/>
            <person name="Tripathy S."/>
            <person name="Grunwald N."/>
            <person name="Machado M."/>
            <person name="Johnson C.S."/>
            <person name="Arredondo F."/>
            <person name="Hong C."/>
            <person name="Coffey M."/>
            <person name="Young S.K."/>
            <person name="Zeng Q."/>
            <person name="Gargeya S."/>
            <person name="Fitzgerald M."/>
            <person name="Abouelleil A."/>
            <person name="Alvarado L."/>
            <person name="Chapman S.B."/>
            <person name="Gainer-Dewar J."/>
            <person name="Goldberg J."/>
            <person name="Griggs A."/>
            <person name="Gujja S."/>
            <person name="Hansen M."/>
            <person name="Howarth C."/>
            <person name="Imamovic A."/>
            <person name="Ireland A."/>
            <person name="Larimer J."/>
            <person name="McCowan C."/>
            <person name="Murphy C."/>
            <person name="Pearson M."/>
            <person name="Poon T.W."/>
            <person name="Priest M."/>
            <person name="Roberts A."/>
            <person name="Saif S."/>
            <person name="Shea T."/>
            <person name="Sykes S."/>
            <person name="Wortman J."/>
            <person name="Nusbaum C."/>
            <person name="Birren B."/>
        </authorList>
    </citation>
    <scope>NUCLEOTIDE SEQUENCE [LARGE SCALE GENOMIC DNA]</scope>
    <source>
        <strain evidence="1">CHvinca01</strain>
    </source>
</reference>
<dbReference type="EMBL" id="KI677924">
    <property type="protein sequence ID" value="ETM00694.1"/>
    <property type="molecule type" value="Genomic_DNA"/>
</dbReference>
<dbReference type="AlphaFoldDB" id="W2LT85"/>
<evidence type="ECO:0000313" key="2">
    <source>
        <dbReference type="EMBL" id="ETM53876.1"/>
    </source>
</evidence>
<protein>
    <submittedName>
        <fullName evidence="1">Uncharacterized protein</fullName>
    </submittedName>
</protein>
<dbReference type="Proteomes" id="UP000054532">
    <property type="component" value="Unassembled WGS sequence"/>
</dbReference>